<organism evidence="1 2">
    <name type="scientific">Dysgonomonas termitidis</name>
    <dbReference type="NCBI Taxonomy" id="1516126"/>
    <lineage>
        <taxon>Bacteria</taxon>
        <taxon>Pseudomonadati</taxon>
        <taxon>Bacteroidota</taxon>
        <taxon>Bacteroidia</taxon>
        <taxon>Bacteroidales</taxon>
        <taxon>Dysgonomonadaceae</taxon>
        <taxon>Dysgonomonas</taxon>
    </lineage>
</organism>
<gene>
    <name evidence="1" type="ORF">ACFO6W_26095</name>
</gene>
<dbReference type="Proteomes" id="UP001596023">
    <property type="component" value="Unassembled WGS sequence"/>
</dbReference>
<proteinExistence type="predicted"/>
<protein>
    <submittedName>
        <fullName evidence="1">Uncharacterized protein</fullName>
    </submittedName>
</protein>
<evidence type="ECO:0000313" key="1">
    <source>
        <dbReference type="EMBL" id="MFC4677155.1"/>
    </source>
</evidence>
<dbReference type="EMBL" id="JBHSGN010000192">
    <property type="protein sequence ID" value="MFC4677155.1"/>
    <property type="molecule type" value="Genomic_DNA"/>
</dbReference>
<sequence>FDACLIRYAFRLYDGTLTKHSPPVFIMPVKPVTGDTSISRTGEDKDSVKWVQYEINNDGNRWYVASWSRVHVYGYKMHMHYDFAFEGWQDWQDIIRSVDIFMSPPLGLSNIENIRGDMPFDLDILTSCNLVKEIKPETLKEVSNTATFYYMKSIPLGSSKSILEPEVFPSTDSDVTRMENLIYQEAMTDDNFSNHKYGAEVSYTYNNRLHIANVKTTFFKGFNPDYFLWYNTSDIPDGNYNGYKYSDAHGQLWNNLLFEIEINTGITNEKLYRYVANAPYFPVYKLFMSSFISYPDTRAKRITIYRQTGGQWYKVFTEPLEPHNFLNLAFFVNDGLKPVTEDSSPSTAVLPDTNTVVTLSEPNKIKVSALNNPLLFPNINTYQTGNGTILAMASNAMRISEGQFGQYPLYIFTTQGIYSLDVGQGEVVYSNKSAPASYEIPTTPIVASTPFGVVFTSGRGVCIISGQDVELLTSQLQEEQKKFIIESLPQMEGLMHTPGETLTEYLRGLDNLIYDPYE</sequence>
<dbReference type="RefSeq" id="WP_380002066.1">
    <property type="nucleotide sequence ID" value="NZ_JBHSGN010000192.1"/>
</dbReference>
<evidence type="ECO:0000313" key="2">
    <source>
        <dbReference type="Proteomes" id="UP001596023"/>
    </source>
</evidence>
<feature type="non-terminal residue" evidence="1">
    <location>
        <position position="518"/>
    </location>
</feature>
<keyword evidence="2" id="KW-1185">Reference proteome</keyword>
<name>A0ABV9L3R3_9BACT</name>
<feature type="non-terminal residue" evidence="1">
    <location>
        <position position="1"/>
    </location>
</feature>
<reference evidence="2" key="1">
    <citation type="journal article" date="2019" name="Int. J. Syst. Evol. Microbiol.">
        <title>The Global Catalogue of Microorganisms (GCM) 10K type strain sequencing project: providing services to taxonomists for standard genome sequencing and annotation.</title>
        <authorList>
            <consortium name="The Broad Institute Genomics Platform"/>
            <consortium name="The Broad Institute Genome Sequencing Center for Infectious Disease"/>
            <person name="Wu L."/>
            <person name="Ma J."/>
        </authorList>
    </citation>
    <scope>NUCLEOTIDE SEQUENCE [LARGE SCALE GENOMIC DNA]</scope>
    <source>
        <strain evidence="2">CCUG 66188</strain>
    </source>
</reference>
<accession>A0ABV9L3R3</accession>
<comment type="caution">
    <text evidence="1">The sequence shown here is derived from an EMBL/GenBank/DDBJ whole genome shotgun (WGS) entry which is preliminary data.</text>
</comment>